<dbReference type="PANTHER" id="PTHR19232">
    <property type="entry name" value="CENTROCORTIN FAMILY MEMBER"/>
    <property type="match status" value="1"/>
</dbReference>
<dbReference type="AlphaFoldDB" id="A0A0K2U2S3"/>
<evidence type="ECO:0000256" key="3">
    <source>
        <dbReference type="SAM" id="Coils"/>
    </source>
</evidence>
<comment type="similarity">
    <text evidence="1">Belongs to the CDR2 family.</text>
</comment>
<dbReference type="InterPro" id="IPR026079">
    <property type="entry name" value="CDR2"/>
</dbReference>
<feature type="non-terminal residue" evidence="5">
    <location>
        <position position="1"/>
    </location>
</feature>
<feature type="compositionally biased region" description="Low complexity" evidence="4">
    <location>
        <begin position="345"/>
        <end position="355"/>
    </location>
</feature>
<feature type="compositionally biased region" description="Low complexity" evidence="4">
    <location>
        <begin position="276"/>
        <end position="288"/>
    </location>
</feature>
<dbReference type="PANTHER" id="PTHR19232:SF7">
    <property type="entry name" value="CENTROCORTIN, ISOFORM A"/>
    <property type="match status" value="1"/>
</dbReference>
<protein>
    <submittedName>
        <fullName evidence="5">Uncharacterized protein</fullName>
    </submittedName>
</protein>
<evidence type="ECO:0000256" key="1">
    <source>
        <dbReference type="ARBA" id="ARBA00009019"/>
    </source>
</evidence>
<evidence type="ECO:0000313" key="5">
    <source>
        <dbReference type="EMBL" id="CDW32503.1"/>
    </source>
</evidence>
<reference evidence="5" key="1">
    <citation type="submission" date="2014-05" db="EMBL/GenBank/DDBJ databases">
        <authorList>
            <person name="Chronopoulou M."/>
        </authorList>
    </citation>
    <scope>NUCLEOTIDE SEQUENCE</scope>
    <source>
        <tissue evidence="5">Whole organism</tissue>
    </source>
</reference>
<feature type="compositionally biased region" description="Low complexity" evidence="4">
    <location>
        <begin position="386"/>
        <end position="396"/>
    </location>
</feature>
<feature type="region of interest" description="Disordered" evidence="4">
    <location>
        <begin position="374"/>
        <end position="401"/>
    </location>
</feature>
<feature type="region of interest" description="Disordered" evidence="4">
    <location>
        <begin position="236"/>
        <end position="291"/>
    </location>
</feature>
<dbReference type="OrthoDB" id="10059415at2759"/>
<sequence length="720" mass="80940">DNQLSFRQNLFKNIESGIYDNASEDEDDFSSFELGDEEMDDDFSMDYLQLSHMSTSSSSAPHYFQGSRNSTILPLLLLEGEVLSSSMYSDTKATDKIPEEDPELEYEYEPGISLGQFEFAQEEALHGGNPFIDYEADLQLAAELGKTLLERNKELENVVKQHQSLVEDQSHEIEYLTKQNLVLREVNESRLKVYEQLEVSINDLEDSNRKLVEESKSDKSRIKSLVLANNRLESRMEELQRSMEESSSRNRVITTTSTSSRSKRRERRRCSKSDTDTGSSSSSIQSSSSDDKFLECNDSLILNKDECSSNEVEEDIGSKEVLSEEDEETSLTKDTSSETSSRIGSNSPASSGYSSEQPYRFSISSSDNFENKSCLPLSIPNKDESSSTSGNSESDSPFMVSQQKISELQKAFTHLNSENALLKEEIEKTKQQQEDADTVQEEVLKIKDVKIGKLCRRCLGNIENPLAQGLNAVQQIVQQVQSDFVHEKNSTTLAELEKNKEGEMKSGCGSIESLSESLIPHFPAPHKYSPPINRNALPFISLQDELMMSSVSKGDVESGYTSLCGSRKDSSSSISSSITSFIRRKESNGSSTLFRRDSLLSRKDSMQSTWSSPEYDLILSEVRGGDTTATWSGPTSILLPEYAIPEEKCEELHLSRMSSSEDNCSSGFFESIPYKDNLLLSTPRSFSKSSQNEMYLQNSLHQNYKDIFKEIFTILRKAQY</sequence>
<accession>A0A0K2U2S3</accession>
<feature type="compositionally biased region" description="Basic residues" evidence="4">
    <location>
        <begin position="261"/>
        <end position="270"/>
    </location>
</feature>
<keyword evidence="2 3" id="KW-0175">Coiled coil</keyword>
<evidence type="ECO:0000256" key="4">
    <source>
        <dbReference type="SAM" id="MobiDB-lite"/>
    </source>
</evidence>
<feature type="region of interest" description="Disordered" evidence="4">
    <location>
        <begin position="305"/>
        <end position="359"/>
    </location>
</feature>
<proteinExistence type="inferred from homology"/>
<dbReference type="EMBL" id="HACA01015142">
    <property type="protein sequence ID" value="CDW32503.1"/>
    <property type="molecule type" value="Transcribed_RNA"/>
</dbReference>
<name>A0A0K2U2S3_LEPSM</name>
<feature type="compositionally biased region" description="Low complexity" evidence="4">
    <location>
        <begin position="249"/>
        <end position="260"/>
    </location>
</feature>
<feature type="coiled-coil region" evidence="3">
    <location>
        <begin position="405"/>
        <end position="442"/>
    </location>
</feature>
<evidence type="ECO:0000256" key="2">
    <source>
        <dbReference type="ARBA" id="ARBA00023054"/>
    </source>
</evidence>
<feature type="compositionally biased region" description="Basic and acidic residues" evidence="4">
    <location>
        <begin position="236"/>
        <end position="248"/>
    </location>
</feature>
<feature type="compositionally biased region" description="Polar residues" evidence="4">
    <location>
        <begin position="332"/>
        <end position="344"/>
    </location>
</feature>
<organism evidence="5">
    <name type="scientific">Lepeophtheirus salmonis</name>
    <name type="common">Salmon louse</name>
    <name type="synonym">Caligus salmonis</name>
    <dbReference type="NCBI Taxonomy" id="72036"/>
    <lineage>
        <taxon>Eukaryota</taxon>
        <taxon>Metazoa</taxon>
        <taxon>Ecdysozoa</taxon>
        <taxon>Arthropoda</taxon>
        <taxon>Crustacea</taxon>
        <taxon>Multicrustacea</taxon>
        <taxon>Hexanauplia</taxon>
        <taxon>Copepoda</taxon>
        <taxon>Siphonostomatoida</taxon>
        <taxon>Caligidae</taxon>
        <taxon>Lepeophtheirus</taxon>
    </lineage>
</organism>